<dbReference type="Pfam" id="PF12770">
    <property type="entry name" value="CHAT"/>
    <property type="match status" value="1"/>
</dbReference>
<dbReference type="PANTHER" id="PTHR10098">
    <property type="entry name" value="RAPSYN-RELATED"/>
    <property type="match status" value="1"/>
</dbReference>
<proteinExistence type="predicted"/>
<dbReference type="PANTHER" id="PTHR10098:SF108">
    <property type="entry name" value="TETRATRICOPEPTIDE REPEAT PROTEIN 28"/>
    <property type="match status" value="1"/>
</dbReference>
<dbReference type="SUPFAM" id="SSF48452">
    <property type="entry name" value="TPR-like"/>
    <property type="match status" value="1"/>
</dbReference>
<feature type="domain" description="CHAT" evidence="1">
    <location>
        <begin position="607"/>
        <end position="881"/>
    </location>
</feature>
<evidence type="ECO:0000259" key="1">
    <source>
        <dbReference type="Pfam" id="PF12770"/>
    </source>
</evidence>
<dbReference type="AlphaFoldDB" id="A0A7D3VPT8"/>
<gene>
    <name evidence="2" type="ORF">ACTIVE_1451</name>
</gene>
<dbReference type="EMBL" id="CP053892">
    <property type="protein sequence ID" value="QKG19815.1"/>
    <property type="molecule type" value="Genomic_DNA"/>
</dbReference>
<sequence>MSEVDRRLAERLMAAASVAEIVTALGTEREPYTFASLAAELEERRSRLLGAGRPAEARLAALVLEHVRERRPVIERTAARAAWMADDPDLRRNLTEDDDPRHALETSIAELARRDQVDEALALVRRAGPLPLRPEHYADAAAARHLLADALRGAGRSAEALEILLYTSAEGPPPGPLRDSPQGLYAVARFSNMEGLLHEDVGSYELGRACYEASARAAQEAGHAGMAFEARTNLAASYAKSGRPRSAVREFRRLLQRATDAGDTGQVVASLNNVAIMSDAETARACYTRVLEIFDEHGATGISQAIAMFGLGDLAAEEGRFQHAANAYLNAYALGEKGDERHRQFVRRSLADRYERGDEVTELLGHHPAGFAGILNGGAQGVISFALGEARLKRARGDRAGAASDLRGVLGSAIAERGQGRRDALRVALDLAELLAEDPAGRQEAFDLLSGARRELLGSGDRAAVVRAYRKVWERLIALLAEHGDALRLPGGASPVELAFDLHEEAKSDEPAGFAELRARLAREDGAAFVSFLCGADATAVFVFVPATGRLSLHMIPIGRARIAEAATRLERAFNGAPDAFPPLAPLHPRRPWRRDLAFLDGLGALLDPWLGEAAGRDLLLVAADGPLLRLPLAALPAPDGRPLALSHALVHVLSATAVVRSAPAAAPEPDGPVLCAGVAAREDPAPELLERDAELFAAPGRPVRELTGTEATREAVLAALREARTAHLTCHGYFDSRRHLDSGLLLAHAGRRPTRHPSAQPVNVRHDHLLTPRDLAAAHVRLDLLTLRACSAGAQDTETAEGVTGLAQALLAAGVRAVIAPLWDVAEESSRILLAATYRGLPAEPLWRSLWTAQRAMIETPERPWHAHPYHWAALALFGSWSPT</sequence>
<reference evidence="2 3" key="1">
    <citation type="submission" date="2020-05" db="EMBL/GenBank/DDBJ databases">
        <title>Actinomadura verrucosospora NRRL-B18236 (PFL_A860) Genome sequencing and assembly.</title>
        <authorList>
            <person name="Samborskyy M."/>
        </authorList>
    </citation>
    <scope>NUCLEOTIDE SEQUENCE [LARGE SCALE GENOMIC DNA]</scope>
    <source>
        <strain evidence="2 3">NRRL:B18236</strain>
    </source>
</reference>
<protein>
    <recommendedName>
        <fullName evidence="1">CHAT domain-containing protein</fullName>
    </recommendedName>
</protein>
<evidence type="ECO:0000313" key="3">
    <source>
        <dbReference type="Proteomes" id="UP000501240"/>
    </source>
</evidence>
<evidence type="ECO:0000313" key="2">
    <source>
        <dbReference type="EMBL" id="QKG19815.1"/>
    </source>
</evidence>
<dbReference type="InterPro" id="IPR011990">
    <property type="entry name" value="TPR-like_helical_dom_sf"/>
</dbReference>
<organism evidence="2 3">
    <name type="scientific">Actinomadura verrucosospora</name>
    <dbReference type="NCBI Taxonomy" id="46165"/>
    <lineage>
        <taxon>Bacteria</taxon>
        <taxon>Bacillati</taxon>
        <taxon>Actinomycetota</taxon>
        <taxon>Actinomycetes</taxon>
        <taxon>Streptosporangiales</taxon>
        <taxon>Thermomonosporaceae</taxon>
        <taxon>Actinomadura</taxon>
    </lineage>
</organism>
<dbReference type="Proteomes" id="UP000501240">
    <property type="component" value="Chromosome"/>
</dbReference>
<accession>A0A7D3VPT8</accession>
<dbReference type="RefSeq" id="WP_173094120.1">
    <property type="nucleotide sequence ID" value="NZ_CP053892.1"/>
</dbReference>
<dbReference type="Gene3D" id="1.25.40.10">
    <property type="entry name" value="Tetratricopeptide repeat domain"/>
    <property type="match status" value="1"/>
</dbReference>
<dbReference type="InterPro" id="IPR024983">
    <property type="entry name" value="CHAT_dom"/>
</dbReference>
<keyword evidence="3" id="KW-1185">Reference proteome</keyword>
<name>A0A7D3VPT8_ACTVE</name>